<reference evidence="4 5" key="1">
    <citation type="submission" date="2023-01" db="EMBL/GenBank/DDBJ databases">
        <title>Minimal conservation of predation-associated metabolite biosynthetic gene clusters underscores biosynthetic potential of Myxococcota including descriptions for ten novel species: Archangium lansinium sp. nov., Myxococcus landrumus sp. nov., Nannocystis bai.</title>
        <authorList>
            <person name="Ahearne A."/>
            <person name="Stevens C."/>
            <person name="Dowd S."/>
        </authorList>
    </citation>
    <scope>NUCLEOTIDE SEQUENCE [LARGE SCALE GENOMIC DNA]</scope>
    <source>
        <strain evidence="4 5">WIWO2</strain>
    </source>
</reference>
<evidence type="ECO:0000259" key="3">
    <source>
        <dbReference type="Pfam" id="PF13883"/>
    </source>
</evidence>
<protein>
    <submittedName>
        <fullName evidence="4">DUF2470 domain-containing protein</fullName>
    </submittedName>
</protein>
<accession>A0ABT5BQ49</accession>
<evidence type="ECO:0000256" key="1">
    <source>
        <dbReference type="SAM" id="MobiDB-lite"/>
    </source>
</evidence>
<sequence>MSTSTDHGRPGAGPAPAADPPLQGAKAPSHAERCRTLAQRARAATLCTLARDPAGYPYGSLVAVTVDGHGRPLLLLSALAEHTGNLKVRAEASLLLAEPAEGLADPLALGRMTLMGPCRSLEGAEAAAARTSFLAAHPRASYYVDFTDFSFYRLDPVSIRYVGGFGRMSWVEADAYAAAEPDPLAADAAGILEHMNTDHADAVLAYAKVLAGIKDATGATMTSVDRYGFELDVITPAGPKAARLPFGAPVSATDEVRKAMVSLVREARGRTA</sequence>
<dbReference type="Pfam" id="PF13883">
    <property type="entry name" value="CREG_beta-barrel"/>
    <property type="match status" value="1"/>
</dbReference>
<name>A0ABT5BQ49_9BACT</name>
<organism evidence="4 5">
    <name type="scientific">Sorangium atrum</name>
    <dbReference type="NCBI Taxonomy" id="2995308"/>
    <lineage>
        <taxon>Bacteria</taxon>
        <taxon>Pseudomonadati</taxon>
        <taxon>Myxococcota</taxon>
        <taxon>Polyangia</taxon>
        <taxon>Polyangiales</taxon>
        <taxon>Polyangiaceae</taxon>
        <taxon>Sorangium</taxon>
    </lineage>
</organism>
<dbReference type="Proteomes" id="UP001217485">
    <property type="component" value="Unassembled WGS sequence"/>
</dbReference>
<dbReference type="InterPro" id="IPR055343">
    <property type="entry name" value="CREG_beta-barrel"/>
</dbReference>
<dbReference type="PANTHER" id="PTHR13343">
    <property type="entry name" value="CREG1 PROTEIN"/>
    <property type="match status" value="1"/>
</dbReference>
<evidence type="ECO:0000313" key="4">
    <source>
        <dbReference type="EMBL" id="MDC0676275.1"/>
    </source>
</evidence>
<dbReference type="EMBL" id="JAQNDK010000001">
    <property type="protein sequence ID" value="MDC0676275.1"/>
    <property type="molecule type" value="Genomic_DNA"/>
</dbReference>
<dbReference type="Gene3D" id="3.20.180.10">
    <property type="entry name" value="PNP-oxidase-like"/>
    <property type="match status" value="1"/>
</dbReference>
<evidence type="ECO:0000313" key="5">
    <source>
        <dbReference type="Proteomes" id="UP001217485"/>
    </source>
</evidence>
<dbReference type="Gene3D" id="2.30.110.10">
    <property type="entry name" value="Electron Transport, Fmn-binding Protein, Chain A"/>
    <property type="match status" value="1"/>
</dbReference>
<gene>
    <name evidence="4" type="ORF">POL72_00880</name>
</gene>
<comment type="caution">
    <text evidence="4">The sequence shown here is derived from an EMBL/GenBank/DDBJ whole genome shotgun (WGS) entry which is preliminary data.</text>
</comment>
<dbReference type="RefSeq" id="WP_272092981.1">
    <property type="nucleotide sequence ID" value="NZ_JAQNDK010000001.1"/>
</dbReference>
<feature type="domain" description="CREG-like beta-barrel" evidence="3">
    <location>
        <begin position="29"/>
        <end position="177"/>
    </location>
</feature>
<evidence type="ECO:0000259" key="2">
    <source>
        <dbReference type="Pfam" id="PF10615"/>
    </source>
</evidence>
<feature type="compositionally biased region" description="Low complexity" evidence="1">
    <location>
        <begin position="12"/>
        <end position="25"/>
    </location>
</feature>
<proteinExistence type="predicted"/>
<dbReference type="InterPro" id="IPR019595">
    <property type="entry name" value="DUF2470"/>
</dbReference>
<feature type="region of interest" description="Disordered" evidence="1">
    <location>
        <begin position="1"/>
        <end position="31"/>
    </location>
</feature>
<dbReference type="PANTHER" id="PTHR13343:SF17">
    <property type="entry name" value="CELLULAR REPRESSOR OF E1A-STIMULATED GENES, ISOFORM A"/>
    <property type="match status" value="1"/>
</dbReference>
<dbReference type="Pfam" id="PF10615">
    <property type="entry name" value="DUF2470"/>
    <property type="match status" value="1"/>
</dbReference>
<dbReference type="InterPro" id="IPR012349">
    <property type="entry name" value="Split_barrel_FMN-bd"/>
</dbReference>
<dbReference type="InterPro" id="IPR037119">
    <property type="entry name" value="Haem_oxidase_HugZ-like_sf"/>
</dbReference>
<feature type="domain" description="DUF2470" evidence="2">
    <location>
        <begin position="189"/>
        <end position="263"/>
    </location>
</feature>
<keyword evidence="5" id="KW-1185">Reference proteome</keyword>
<dbReference type="SUPFAM" id="SSF50475">
    <property type="entry name" value="FMN-binding split barrel"/>
    <property type="match status" value="1"/>
</dbReference>